<proteinExistence type="inferred from homology"/>
<evidence type="ECO:0000256" key="6">
    <source>
        <dbReference type="ARBA" id="ARBA00023242"/>
    </source>
</evidence>
<evidence type="ECO:0000313" key="9">
    <source>
        <dbReference type="EMBL" id="KAF2835423.1"/>
    </source>
</evidence>
<sequence>MGSNKWQKKKNRSSLPTIRQRQKSKKKVLSNPIIAANWNQKETLSQNYHRLGLTAKLNHATGGIDKTKSLGSSERINGTDHLAIDSHIPTTTGLEEVRIERDPKTGAILRVIEAPTKPNPLNDPLNELEDSDPEEWEGFDNIGTASSYSTSVLRQLEEKAASGVRKPPRKQSAREEEWIEQLVAKHGDNYGAMFRDTKLNVMQQSEGDIRKRVQRWQKSRG</sequence>
<feature type="compositionally biased region" description="Basic residues" evidence="8">
    <location>
        <begin position="1"/>
        <end position="12"/>
    </location>
</feature>
<comment type="caution">
    <text evidence="9">The sequence shown here is derived from an EMBL/GenBank/DDBJ whole genome shotgun (WGS) entry which is preliminary data.</text>
</comment>
<keyword evidence="10" id="KW-1185">Reference proteome</keyword>
<dbReference type="GO" id="GO:0005730">
    <property type="term" value="C:nucleolus"/>
    <property type="evidence" value="ECO:0007669"/>
    <property type="project" value="UniProtKB-SubCell"/>
</dbReference>
<evidence type="ECO:0000256" key="1">
    <source>
        <dbReference type="ARBA" id="ARBA00002889"/>
    </source>
</evidence>
<dbReference type="Pfam" id="PF09420">
    <property type="entry name" value="Nop16"/>
    <property type="match status" value="1"/>
</dbReference>
<dbReference type="PANTHER" id="PTHR13243">
    <property type="entry name" value="HSPC111 PROTEIN-RELATED"/>
    <property type="match status" value="1"/>
</dbReference>
<evidence type="ECO:0000256" key="8">
    <source>
        <dbReference type="SAM" id="MobiDB-lite"/>
    </source>
</evidence>
<dbReference type="GO" id="GO:0042273">
    <property type="term" value="P:ribosomal large subunit biogenesis"/>
    <property type="evidence" value="ECO:0007669"/>
    <property type="project" value="TreeGrafter"/>
</dbReference>
<evidence type="ECO:0000256" key="2">
    <source>
        <dbReference type="ARBA" id="ARBA00004604"/>
    </source>
</evidence>
<evidence type="ECO:0000256" key="3">
    <source>
        <dbReference type="ARBA" id="ARBA00008479"/>
    </source>
</evidence>
<organism evidence="9 10">
    <name type="scientific">Patellaria atrata CBS 101060</name>
    <dbReference type="NCBI Taxonomy" id="1346257"/>
    <lineage>
        <taxon>Eukaryota</taxon>
        <taxon>Fungi</taxon>
        <taxon>Dikarya</taxon>
        <taxon>Ascomycota</taxon>
        <taxon>Pezizomycotina</taxon>
        <taxon>Dothideomycetes</taxon>
        <taxon>Dothideomycetes incertae sedis</taxon>
        <taxon>Patellariales</taxon>
        <taxon>Patellariaceae</taxon>
        <taxon>Patellaria</taxon>
    </lineage>
</organism>
<gene>
    <name evidence="9" type="ORF">M501DRAFT_942037</name>
</gene>
<dbReference type="EMBL" id="MU006109">
    <property type="protein sequence ID" value="KAF2835423.1"/>
    <property type="molecule type" value="Genomic_DNA"/>
</dbReference>
<dbReference type="GO" id="GO:1990904">
    <property type="term" value="C:ribonucleoprotein complex"/>
    <property type="evidence" value="ECO:0007669"/>
    <property type="project" value="UniProtKB-KW"/>
</dbReference>
<comment type="function">
    <text evidence="1">Involved in the biogenesis of the 60S ribosomal subunit.</text>
</comment>
<dbReference type="OrthoDB" id="285729at2759"/>
<dbReference type="AlphaFoldDB" id="A0A9P4VLD1"/>
<dbReference type="InterPro" id="IPR019002">
    <property type="entry name" value="Ribosome_biogenesis_Nop16"/>
</dbReference>
<name>A0A9P4VLD1_9PEZI</name>
<keyword evidence="6" id="KW-0539">Nucleus</keyword>
<comment type="subunit">
    <text evidence="4">Component of the pre-66S ribosomal particle.</text>
</comment>
<evidence type="ECO:0000256" key="4">
    <source>
        <dbReference type="ARBA" id="ARBA00011187"/>
    </source>
</evidence>
<reference evidence="9" key="1">
    <citation type="journal article" date="2020" name="Stud. Mycol.">
        <title>101 Dothideomycetes genomes: a test case for predicting lifestyles and emergence of pathogens.</title>
        <authorList>
            <person name="Haridas S."/>
            <person name="Albert R."/>
            <person name="Binder M."/>
            <person name="Bloem J."/>
            <person name="Labutti K."/>
            <person name="Salamov A."/>
            <person name="Andreopoulos B."/>
            <person name="Baker S."/>
            <person name="Barry K."/>
            <person name="Bills G."/>
            <person name="Bluhm B."/>
            <person name="Cannon C."/>
            <person name="Castanera R."/>
            <person name="Culley D."/>
            <person name="Daum C."/>
            <person name="Ezra D."/>
            <person name="Gonzalez J."/>
            <person name="Henrissat B."/>
            <person name="Kuo A."/>
            <person name="Liang C."/>
            <person name="Lipzen A."/>
            <person name="Lutzoni F."/>
            <person name="Magnuson J."/>
            <person name="Mondo S."/>
            <person name="Nolan M."/>
            <person name="Ohm R."/>
            <person name="Pangilinan J."/>
            <person name="Park H.-J."/>
            <person name="Ramirez L."/>
            <person name="Alfaro M."/>
            <person name="Sun H."/>
            <person name="Tritt A."/>
            <person name="Yoshinaga Y."/>
            <person name="Zwiers L.-H."/>
            <person name="Turgeon B."/>
            <person name="Goodwin S."/>
            <person name="Spatafora J."/>
            <person name="Crous P."/>
            <person name="Grigoriev I."/>
        </authorList>
    </citation>
    <scope>NUCLEOTIDE SEQUENCE</scope>
    <source>
        <strain evidence="9">CBS 101060</strain>
    </source>
</reference>
<evidence type="ECO:0000256" key="5">
    <source>
        <dbReference type="ARBA" id="ARBA00015522"/>
    </source>
</evidence>
<feature type="region of interest" description="Disordered" evidence="8">
    <location>
        <begin position="1"/>
        <end position="28"/>
    </location>
</feature>
<evidence type="ECO:0000256" key="7">
    <source>
        <dbReference type="ARBA" id="ARBA00023274"/>
    </source>
</evidence>
<comment type="similarity">
    <text evidence="3">Belongs to the NOP16 family.</text>
</comment>
<dbReference type="Proteomes" id="UP000799429">
    <property type="component" value="Unassembled WGS sequence"/>
</dbReference>
<dbReference type="PANTHER" id="PTHR13243:SF1">
    <property type="entry name" value="NUCLEOLAR PROTEIN 16"/>
    <property type="match status" value="1"/>
</dbReference>
<evidence type="ECO:0000313" key="10">
    <source>
        <dbReference type="Proteomes" id="UP000799429"/>
    </source>
</evidence>
<comment type="subcellular location">
    <subcellularLocation>
        <location evidence="2">Nucleus</location>
        <location evidence="2">Nucleolus</location>
    </subcellularLocation>
</comment>
<accession>A0A9P4VLD1</accession>
<protein>
    <recommendedName>
        <fullName evidence="5">Nucleolar protein 16</fullName>
    </recommendedName>
</protein>
<keyword evidence="7" id="KW-0687">Ribonucleoprotein</keyword>